<organism evidence="2 3">
    <name type="scientific">Lolium multiflorum</name>
    <name type="common">Italian ryegrass</name>
    <name type="synonym">Lolium perenne subsp. multiflorum</name>
    <dbReference type="NCBI Taxonomy" id="4521"/>
    <lineage>
        <taxon>Eukaryota</taxon>
        <taxon>Viridiplantae</taxon>
        <taxon>Streptophyta</taxon>
        <taxon>Embryophyta</taxon>
        <taxon>Tracheophyta</taxon>
        <taxon>Spermatophyta</taxon>
        <taxon>Magnoliopsida</taxon>
        <taxon>Liliopsida</taxon>
        <taxon>Poales</taxon>
        <taxon>Poaceae</taxon>
        <taxon>BOP clade</taxon>
        <taxon>Pooideae</taxon>
        <taxon>Poodae</taxon>
        <taxon>Poeae</taxon>
        <taxon>Poeae Chloroplast Group 2 (Poeae type)</taxon>
        <taxon>Loliodinae</taxon>
        <taxon>Loliinae</taxon>
        <taxon>Lolium</taxon>
    </lineage>
</organism>
<proteinExistence type="predicted"/>
<gene>
    <name evidence="2" type="ORF">QYE76_064294</name>
</gene>
<dbReference type="InterPro" id="IPR040361">
    <property type="entry name" value="TPD1"/>
</dbReference>
<evidence type="ECO:0000313" key="2">
    <source>
        <dbReference type="EMBL" id="KAK1646489.1"/>
    </source>
</evidence>
<sequence>MEKKNAPAAVASEPVAAEGGASKRGASVNWASLSADGPLHKIGECLLANEEYVDTYSAMRQVCRNWRSGLPEPDVHLHEWIMLDHALPRAAEFTFLQLGTSRYVTIDLSEVHARYYFVGFCRGVIVLAQKNPPHKIRLLNLLTKTSNTMFEAQMPSVFLDSVDLQKQHQNHIRKMLNASASTPAMGGGGGIHSSRRVDVYGCSRPEELVTVAQNSDPILHTGVPAYTVQITNTCIDCAVCDVHLSCGDFANTELVDPATFRRLAFDDCLVKDGGPVGPGELISFQYANSFIYEMKVASAACNCA</sequence>
<dbReference type="EMBL" id="JAUUTY010000004">
    <property type="protein sequence ID" value="KAK1646489.1"/>
    <property type="molecule type" value="Genomic_DNA"/>
</dbReference>
<evidence type="ECO:0008006" key="4">
    <source>
        <dbReference type="Google" id="ProtNLM"/>
    </source>
</evidence>
<evidence type="ECO:0000256" key="1">
    <source>
        <dbReference type="ARBA" id="ARBA00022729"/>
    </source>
</evidence>
<keyword evidence="1" id="KW-0732">Signal</keyword>
<accession>A0AAD8W9W1</accession>
<reference evidence="2" key="1">
    <citation type="submission" date="2023-07" db="EMBL/GenBank/DDBJ databases">
        <title>A chromosome-level genome assembly of Lolium multiflorum.</title>
        <authorList>
            <person name="Chen Y."/>
            <person name="Copetti D."/>
            <person name="Kolliker R."/>
            <person name="Studer B."/>
        </authorList>
    </citation>
    <scope>NUCLEOTIDE SEQUENCE</scope>
    <source>
        <strain evidence="2">02402/16</strain>
        <tissue evidence="2">Leaf</tissue>
    </source>
</reference>
<dbReference type="GO" id="GO:0001709">
    <property type="term" value="P:cell fate determination"/>
    <property type="evidence" value="ECO:0007669"/>
    <property type="project" value="TreeGrafter"/>
</dbReference>
<comment type="caution">
    <text evidence="2">The sequence shown here is derived from an EMBL/GenBank/DDBJ whole genome shotgun (WGS) entry which is preliminary data.</text>
</comment>
<evidence type="ECO:0000313" key="3">
    <source>
        <dbReference type="Proteomes" id="UP001231189"/>
    </source>
</evidence>
<dbReference type="Proteomes" id="UP001231189">
    <property type="component" value="Unassembled WGS sequence"/>
</dbReference>
<dbReference type="PANTHER" id="PTHR33184:SF45">
    <property type="entry name" value="PROTEIN TAPETUM DETERMINANT 1"/>
    <property type="match status" value="1"/>
</dbReference>
<protein>
    <recommendedName>
        <fullName evidence="4">DUF295 domain-containing protein</fullName>
    </recommendedName>
</protein>
<keyword evidence="3" id="KW-1185">Reference proteome</keyword>
<dbReference type="AlphaFoldDB" id="A0AAD8W9W1"/>
<name>A0AAD8W9W1_LOLMU</name>
<dbReference type="PANTHER" id="PTHR33184">
    <property type="entry name" value="PROTEIN TAPETUM DETERMINANT 1-LIKE-RELATED"/>
    <property type="match status" value="1"/>
</dbReference>
<dbReference type="Pfam" id="PF24068">
    <property type="entry name" value="TPD1_C"/>
    <property type="match status" value="1"/>
</dbReference>